<dbReference type="Proteomes" id="UP000004277">
    <property type="component" value="Unassembled WGS sequence"/>
</dbReference>
<evidence type="ECO:0000313" key="1">
    <source>
        <dbReference type="EMBL" id="TMS56690.1"/>
    </source>
</evidence>
<reference evidence="1" key="1">
    <citation type="submission" date="2019-05" db="EMBL/GenBank/DDBJ databases">
        <title>Revised genome assembly of Burkholderiaceae (previously Ralstonia) sp. PBA.</title>
        <authorList>
            <person name="Gan H.M."/>
        </authorList>
    </citation>
    <scope>NUCLEOTIDE SEQUENCE</scope>
    <source>
        <strain evidence="1">PBA</strain>
    </source>
</reference>
<evidence type="ECO:0000313" key="2">
    <source>
        <dbReference type="Proteomes" id="UP000004277"/>
    </source>
</evidence>
<protein>
    <submittedName>
        <fullName evidence="1">Tripartite tricarboxylate transporter substrate binding protein</fullName>
    </submittedName>
</protein>
<keyword evidence="2" id="KW-1185">Reference proteome</keyword>
<gene>
    <name evidence="1" type="ORF">MW7_016560</name>
</gene>
<proteinExistence type="predicted"/>
<dbReference type="EMBL" id="AKCV02000026">
    <property type="protein sequence ID" value="TMS56690.1"/>
    <property type="molecule type" value="Genomic_DNA"/>
</dbReference>
<sequence length="320" mass="33933">MKKILIAAAVAMAGASAPAMAQYPDQPIKLVVAWPGGGVSDVLGRYVADKLGPALKQPVVVDNRPGANGLIGTQAVAKAAPNGYTLQVITAESHAINPHVYKKLGYDPKTAFEPIAMVGKVYQVLATRADLPAKNVRDLIAAAKARPNTLNAGHYGVGSTSQLGMVLFEQTAGVQFNHVPYKGVTPTVNALLAGEVDVAMANAFNVVQFQKAGRLKVIGSASPQPLPSMPDVPTIESQGLKGFYTGNWYGFVAPKGTPPDVINLLATEIKKIAATPEFKERLATMGIMEEFMGPEASRKFLAAENDLYARIVKERNITID</sequence>
<name>A0ACD3SKH2_9BURK</name>
<organism evidence="1 2">
    <name type="scientific">Imbroritus primus</name>
    <dbReference type="NCBI Taxonomy" id="3058603"/>
    <lineage>
        <taxon>Bacteria</taxon>
        <taxon>Pseudomonadati</taxon>
        <taxon>Pseudomonadota</taxon>
        <taxon>Betaproteobacteria</taxon>
        <taxon>Burkholderiales</taxon>
        <taxon>Burkholderiaceae</taxon>
        <taxon>Imbroritus</taxon>
    </lineage>
</organism>
<comment type="caution">
    <text evidence="1">The sequence shown here is derived from an EMBL/GenBank/DDBJ whole genome shotgun (WGS) entry which is preliminary data.</text>
</comment>
<accession>A0ACD3SKH2</accession>